<dbReference type="OrthoDB" id="9814755at2"/>
<dbReference type="eggNOG" id="COG0030">
    <property type="taxonomic scope" value="Bacteria"/>
</dbReference>
<proteinExistence type="inferred from homology"/>
<comment type="catalytic activity">
    <reaction evidence="8">
        <text>adenosine(1518)/adenosine(1519) in 16S rRNA + 4 S-adenosyl-L-methionine = N(6)-dimethyladenosine(1518)/N(6)-dimethyladenosine(1519) in 16S rRNA + 4 S-adenosyl-L-homocysteine + 4 H(+)</text>
        <dbReference type="Rhea" id="RHEA:19609"/>
        <dbReference type="Rhea" id="RHEA-COMP:10232"/>
        <dbReference type="Rhea" id="RHEA-COMP:10233"/>
        <dbReference type="ChEBI" id="CHEBI:15378"/>
        <dbReference type="ChEBI" id="CHEBI:57856"/>
        <dbReference type="ChEBI" id="CHEBI:59789"/>
        <dbReference type="ChEBI" id="CHEBI:74411"/>
        <dbReference type="ChEBI" id="CHEBI:74493"/>
        <dbReference type="EC" id="2.1.1.182"/>
    </reaction>
</comment>
<evidence type="ECO:0000256" key="6">
    <source>
        <dbReference type="ARBA" id="ARBA00022884"/>
    </source>
</evidence>
<evidence type="ECO:0000313" key="12">
    <source>
        <dbReference type="Proteomes" id="UP000051500"/>
    </source>
</evidence>
<dbReference type="GO" id="GO:0005829">
    <property type="term" value="C:cytosol"/>
    <property type="evidence" value="ECO:0007669"/>
    <property type="project" value="TreeGrafter"/>
</dbReference>
<evidence type="ECO:0000256" key="2">
    <source>
        <dbReference type="ARBA" id="ARBA00022552"/>
    </source>
</evidence>
<dbReference type="SUPFAM" id="SSF53335">
    <property type="entry name" value="S-adenosyl-L-methionine-dependent methyltransferases"/>
    <property type="match status" value="1"/>
</dbReference>
<dbReference type="Gene3D" id="1.10.8.100">
    <property type="entry name" value="Ribosomal RNA adenine dimethylase-like, domain 2"/>
    <property type="match status" value="1"/>
</dbReference>
<feature type="binding site" evidence="8 9">
    <location>
        <position position="30"/>
    </location>
    <ligand>
        <name>S-adenosyl-L-methionine</name>
        <dbReference type="ChEBI" id="CHEBI:59789"/>
    </ligand>
</feature>
<accession>A0A0R2KJ54</accession>
<organism evidence="11 12">
    <name type="scientific">Ligilactobacillus ceti DSM 22408</name>
    <dbReference type="NCBI Taxonomy" id="1122146"/>
    <lineage>
        <taxon>Bacteria</taxon>
        <taxon>Bacillati</taxon>
        <taxon>Bacillota</taxon>
        <taxon>Bacilli</taxon>
        <taxon>Lactobacillales</taxon>
        <taxon>Lactobacillaceae</taxon>
        <taxon>Ligilactobacillus</taxon>
    </lineage>
</organism>
<keyword evidence="12" id="KW-1185">Reference proteome</keyword>
<feature type="binding site" evidence="8 9">
    <location>
        <position position="32"/>
    </location>
    <ligand>
        <name>S-adenosyl-L-methionine</name>
        <dbReference type="ChEBI" id="CHEBI:59789"/>
    </ligand>
</feature>
<gene>
    <name evidence="8" type="primary">rsmA</name>
    <name evidence="8" type="synonym">ksgA</name>
    <name evidence="11" type="ORF">IV53_GL000119</name>
</gene>
<dbReference type="PROSITE" id="PS51689">
    <property type="entry name" value="SAM_RNA_A_N6_MT"/>
    <property type="match status" value="1"/>
</dbReference>
<dbReference type="GO" id="GO:0052908">
    <property type="term" value="F:16S rRNA (adenine(1518)-N(6)/adenine(1519)-N(6))-dimethyltransferase activity"/>
    <property type="evidence" value="ECO:0007669"/>
    <property type="project" value="UniProtKB-EC"/>
</dbReference>
<dbReference type="PANTHER" id="PTHR11727">
    <property type="entry name" value="DIMETHYLADENOSINE TRANSFERASE"/>
    <property type="match status" value="1"/>
</dbReference>
<comment type="similarity">
    <text evidence="8">Belongs to the class I-like SAM-binding methyltransferase superfamily. rRNA adenine N(6)-methyltransferase family. RsmA subfamily.</text>
</comment>
<feature type="binding site" evidence="8 9">
    <location>
        <position position="103"/>
    </location>
    <ligand>
        <name>S-adenosyl-L-methionine</name>
        <dbReference type="ChEBI" id="CHEBI:59789"/>
    </ligand>
</feature>
<keyword evidence="2 8" id="KW-0698">rRNA processing</keyword>
<keyword evidence="1 8" id="KW-0963">Cytoplasm</keyword>
<dbReference type="Proteomes" id="UP000051500">
    <property type="component" value="Unassembled WGS sequence"/>
</dbReference>
<dbReference type="InterPro" id="IPR023165">
    <property type="entry name" value="rRNA_Ade_diMease-like_C"/>
</dbReference>
<dbReference type="EC" id="2.1.1.182" evidence="8"/>
<comment type="subcellular location">
    <subcellularLocation>
        <location evidence="8">Cytoplasm</location>
    </subcellularLocation>
</comment>
<evidence type="ECO:0000256" key="4">
    <source>
        <dbReference type="ARBA" id="ARBA00022679"/>
    </source>
</evidence>
<dbReference type="PROSITE" id="PS01131">
    <property type="entry name" value="RRNA_A_DIMETH"/>
    <property type="match status" value="1"/>
</dbReference>
<dbReference type="PATRIC" id="fig|1122146.4.peg.121"/>
<dbReference type="RefSeq" id="WP_027106400.1">
    <property type="nucleotide sequence ID" value="NZ_AUHP01000012.1"/>
</dbReference>
<evidence type="ECO:0000259" key="10">
    <source>
        <dbReference type="SMART" id="SM00650"/>
    </source>
</evidence>
<dbReference type="HAMAP" id="MF_00607">
    <property type="entry name" value="16SrRNA_methyltr_A"/>
    <property type="match status" value="1"/>
</dbReference>
<dbReference type="InterPro" id="IPR011530">
    <property type="entry name" value="rRNA_adenine_dimethylase"/>
</dbReference>
<feature type="binding site" evidence="8 9">
    <location>
        <position position="78"/>
    </location>
    <ligand>
        <name>S-adenosyl-L-methionine</name>
        <dbReference type="ChEBI" id="CHEBI:59789"/>
    </ligand>
</feature>
<dbReference type="InterPro" id="IPR020598">
    <property type="entry name" value="rRNA_Ade_methylase_Trfase_N"/>
</dbReference>
<protein>
    <recommendedName>
        <fullName evidence="8">Ribosomal RNA small subunit methyltransferase A</fullName>
        <ecNumber evidence="8">2.1.1.182</ecNumber>
    </recommendedName>
    <alternativeName>
        <fullName evidence="8">16S rRNA (adenine(1518)-N(6)/adenine(1519)-N(6))-dimethyltransferase</fullName>
    </alternativeName>
    <alternativeName>
        <fullName evidence="8">16S rRNA dimethyladenosine transferase</fullName>
    </alternativeName>
    <alternativeName>
        <fullName evidence="8">16S rRNA dimethylase</fullName>
    </alternativeName>
    <alternativeName>
        <fullName evidence="8">S-adenosylmethionine-6-N', N'-adenosyl(rRNA) dimethyltransferase</fullName>
    </alternativeName>
</protein>
<feature type="binding site" evidence="8 9">
    <location>
        <position position="128"/>
    </location>
    <ligand>
        <name>S-adenosyl-L-methionine</name>
        <dbReference type="ChEBI" id="CHEBI:59789"/>
    </ligand>
</feature>
<dbReference type="InterPro" id="IPR029063">
    <property type="entry name" value="SAM-dependent_MTases_sf"/>
</dbReference>
<keyword evidence="6 8" id="KW-0694">RNA-binding</keyword>
<keyword evidence="3 8" id="KW-0489">Methyltransferase</keyword>
<dbReference type="STRING" id="1122146.IV53_GL000119"/>
<evidence type="ECO:0000256" key="1">
    <source>
        <dbReference type="ARBA" id="ARBA00022490"/>
    </source>
</evidence>
<dbReference type="GO" id="GO:0003723">
    <property type="term" value="F:RNA binding"/>
    <property type="evidence" value="ECO:0007669"/>
    <property type="project" value="UniProtKB-UniRule"/>
</dbReference>
<dbReference type="NCBIfam" id="TIGR00755">
    <property type="entry name" value="ksgA"/>
    <property type="match status" value="1"/>
</dbReference>
<evidence type="ECO:0000256" key="3">
    <source>
        <dbReference type="ARBA" id="ARBA00022603"/>
    </source>
</evidence>
<dbReference type="PANTHER" id="PTHR11727:SF7">
    <property type="entry name" value="DIMETHYLADENOSINE TRANSFERASE-RELATED"/>
    <property type="match status" value="1"/>
</dbReference>
<dbReference type="FunFam" id="3.40.50.150:FF:000023">
    <property type="entry name" value="Ribosomal RNA small subunit methyltransferase A"/>
    <property type="match status" value="1"/>
</dbReference>
<feature type="domain" description="Ribosomal RNA adenine methylase transferase N-terminal" evidence="10">
    <location>
        <begin position="37"/>
        <end position="213"/>
    </location>
</feature>
<comment type="function">
    <text evidence="8">Specifically dimethylates two adjacent adenosines (A1518 and A1519) in the loop of a conserved hairpin near the 3'-end of 16S rRNA in the 30S particle. May play a critical role in biogenesis of 30S subunits.</text>
</comment>
<dbReference type="Gene3D" id="3.40.50.150">
    <property type="entry name" value="Vaccinia Virus protein VP39"/>
    <property type="match status" value="1"/>
</dbReference>
<evidence type="ECO:0000256" key="7">
    <source>
        <dbReference type="ARBA" id="ARBA00049167"/>
    </source>
</evidence>
<evidence type="ECO:0000256" key="9">
    <source>
        <dbReference type="PROSITE-ProRule" id="PRU01026"/>
    </source>
</evidence>
<evidence type="ECO:0000313" key="11">
    <source>
        <dbReference type="EMBL" id="KRN89401.1"/>
    </source>
</evidence>
<sequence length="293" mass="32648">MNKPEIGSPTRTRAIMETYGLAFKKSLGQNFLTDLNILKKIVAAADVTKDDNVLEIGPGIGALTEQIALNANQVLALEIDQRLLPVLDETLADYSNVKVVHQDVLKADLNKLLADNFSEQKNLKLVANLPYYITTPIIMHLLAEKIDVELMAVMMQKEVADRLTAQPGSKSYGSLAVAVQYEMDTEIAFIVPKTAFVPQPQVDSCIVVLRKKKHKTLVAQDEDYFQRMIKGIFMHRRKSLWNNLLSMYGKKPETKEKLTAALAQAEIEPGVRAEKLSIAKLIDLSDALMAENL</sequence>
<dbReference type="CDD" id="cd02440">
    <property type="entry name" value="AdoMet_MTases"/>
    <property type="match status" value="1"/>
</dbReference>
<dbReference type="InterPro" id="IPR001737">
    <property type="entry name" value="KsgA/Erm"/>
</dbReference>
<name>A0A0R2KJ54_9LACO</name>
<comment type="catalytic activity">
    <reaction evidence="7">
        <text>adenosine(2085) in 23S rRNA + 2 S-adenosyl-L-methionine = N(6)-dimethyladenosine(2085) in 23S rRNA + 2 S-adenosyl-L-homocysteine + 2 H(+)</text>
        <dbReference type="Rhea" id="RHEA:42784"/>
        <dbReference type="Rhea" id="RHEA-COMP:10237"/>
        <dbReference type="Rhea" id="RHEA-COMP:10238"/>
        <dbReference type="ChEBI" id="CHEBI:15378"/>
        <dbReference type="ChEBI" id="CHEBI:57856"/>
        <dbReference type="ChEBI" id="CHEBI:59789"/>
        <dbReference type="ChEBI" id="CHEBI:74411"/>
        <dbReference type="ChEBI" id="CHEBI:74493"/>
        <dbReference type="EC" id="2.1.1.184"/>
    </reaction>
</comment>
<dbReference type="EMBL" id="JQBZ01000016">
    <property type="protein sequence ID" value="KRN89401.1"/>
    <property type="molecule type" value="Genomic_DNA"/>
</dbReference>
<dbReference type="Pfam" id="PF00398">
    <property type="entry name" value="RrnaAD"/>
    <property type="match status" value="1"/>
</dbReference>
<feature type="binding site" evidence="8 9">
    <location>
        <position position="57"/>
    </location>
    <ligand>
        <name>S-adenosyl-L-methionine</name>
        <dbReference type="ChEBI" id="CHEBI:59789"/>
    </ligand>
</feature>
<keyword evidence="5 8" id="KW-0949">S-adenosyl-L-methionine</keyword>
<dbReference type="GO" id="GO:0052910">
    <property type="term" value="F:23S rRNA (adenine(2085)-N(6))-dimethyltransferase activity"/>
    <property type="evidence" value="ECO:0007669"/>
    <property type="project" value="UniProtKB-EC"/>
</dbReference>
<comment type="caution">
    <text evidence="11">The sequence shown here is derived from an EMBL/GenBank/DDBJ whole genome shotgun (WGS) entry which is preliminary data.</text>
</comment>
<dbReference type="SMART" id="SM00650">
    <property type="entry name" value="rADc"/>
    <property type="match status" value="1"/>
</dbReference>
<reference evidence="11 12" key="1">
    <citation type="journal article" date="2015" name="Genome Announc.">
        <title>Expanding the biotechnology potential of lactobacilli through comparative genomics of 213 strains and associated genera.</title>
        <authorList>
            <person name="Sun Z."/>
            <person name="Harris H.M."/>
            <person name="McCann A."/>
            <person name="Guo C."/>
            <person name="Argimon S."/>
            <person name="Zhang W."/>
            <person name="Yang X."/>
            <person name="Jeffery I.B."/>
            <person name="Cooney J.C."/>
            <person name="Kagawa T.F."/>
            <person name="Liu W."/>
            <person name="Song Y."/>
            <person name="Salvetti E."/>
            <person name="Wrobel A."/>
            <person name="Rasinkangas P."/>
            <person name="Parkhill J."/>
            <person name="Rea M.C."/>
            <person name="O'Sullivan O."/>
            <person name="Ritari J."/>
            <person name="Douillard F.P."/>
            <person name="Paul Ross R."/>
            <person name="Yang R."/>
            <person name="Briner A.E."/>
            <person name="Felis G.E."/>
            <person name="de Vos W.M."/>
            <person name="Barrangou R."/>
            <person name="Klaenhammer T.R."/>
            <person name="Caufield P.W."/>
            <person name="Cui Y."/>
            <person name="Zhang H."/>
            <person name="O'Toole P.W."/>
        </authorList>
    </citation>
    <scope>NUCLEOTIDE SEQUENCE [LARGE SCALE GENOMIC DNA]</scope>
    <source>
        <strain evidence="11 12">DSM 22408</strain>
    </source>
</reference>
<evidence type="ECO:0000256" key="5">
    <source>
        <dbReference type="ARBA" id="ARBA00022691"/>
    </source>
</evidence>
<dbReference type="AlphaFoldDB" id="A0A0R2KJ54"/>
<evidence type="ECO:0000256" key="8">
    <source>
        <dbReference type="HAMAP-Rule" id="MF_00607"/>
    </source>
</evidence>
<dbReference type="InterPro" id="IPR020596">
    <property type="entry name" value="rRNA_Ade_Mease_Trfase_CS"/>
</dbReference>
<keyword evidence="4 8" id="KW-0808">Transferase</keyword>